<dbReference type="InterPro" id="IPR055435">
    <property type="entry name" value="Ig_TMEM131L_3"/>
</dbReference>
<gene>
    <name evidence="6" type="primary">TMEM131_1</name>
    <name evidence="6" type="ORF">FJT64_022587</name>
</gene>
<dbReference type="InterPro" id="IPR039877">
    <property type="entry name" value="TMEM131-like"/>
</dbReference>
<dbReference type="OrthoDB" id="168404at2759"/>
<dbReference type="Pfam" id="PF24495">
    <property type="entry name" value="Ig_TMEM131_2"/>
    <property type="match status" value="1"/>
</dbReference>
<dbReference type="AlphaFoldDB" id="A0A6A4WKW4"/>
<keyword evidence="7" id="KW-1185">Reference proteome</keyword>
<feature type="domain" description="TMEM131 second Ig-like" evidence="3">
    <location>
        <begin position="113"/>
        <end position="172"/>
    </location>
</feature>
<evidence type="ECO:0000313" key="6">
    <source>
        <dbReference type="EMBL" id="KAF0305859.1"/>
    </source>
</evidence>
<comment type="caution">
    <text evidence="6">The sequence shown here is derived from an EMBL/GenBank/DDBJ whole genome shotgun (WGS) entry which is preliminary data.</text>
</comment>
<keyword evidence="6" id="KW-0812">Transmembrane</keyword>
<dbReference type="Pfam" id="PF12371">
    <property type="entry name" value="TMEM131_like_N"/>
    <property type="match status" value="1"/>
</dbReference>
<dbReference type="Pfam" id="PF24499">
    <property type="entry name" value="Ig_TMEM131L_4"/>
    <property type="match status" value="1"/>
</dbReference>
<reference evidence="6 7" key="1">
    <citation type="submission" date="2019-07" db="EMBL/GenBank/DDBJ databases">
        <title>Draft genome assembly of a fouling barnacle, Amphibalanus amphitrite (Darwin, 1854): The first reference genome for Thecostraca.</title>
        <authorList>
            <person name="Kim W."/>
        </authorList>
    </citation>
    <scope>NUCLEOTIDE SEQUENCE [LARGE SCALE GENOMIC DNA]</scope>
    <source>
        <strain evidence="6">SNU_AA5</strain>
        <tissue evidence="6">Soma without cirri and trophi</tissue>
    </source>
</reference>
<accession>A0A6A4WKW4</accession>
<feature type="domain" description="TMEM131L third Ig-like" evidence="4">
    <location>
        <begin position="310"/>
        <end position="407"/>
    </location>
</feature>
<feature type="domain" description="Transmembrane protein 131-like N-terminal" evidence="2">
    <location>
        <begin position="25"/>
        <end position="106"/>
    </location>
</feature>
<dbReference type="EMBL" id="VIIS01000715">
    <property type="protein sequence ID" value="KAF0305859.1"/>
    <property type="molecule type" value="Genomic_DNA"/>
</dbReference>
<dbReference type="InterPro" id="IPR055436">
    <property type="entry name" value="Ig_TMEM131L_4"/>
</dbReference>
<organism evidence="6 7">
    <name type="scientific">Amphibalanus amphitrite</name>
    <name type="common">Striped barnacle</name>
    <name type="synonym">Balanus amphitrite</name>
    <dbReference type="NCBI Taxonomy" id="1232801"/>
    <lineage>
        <taxon>Eukaryota</taxon>
        <taxon>Metazoa</taxon>
        <taxon>Ecdysozoa</taxon>
        <taxon>Arthropoda</taxon>
        <taxon>Crustacea</taxon>
        <taxon>Multicrustacea</taxon>
        <taxon>Cirripedia</taxon>
        <taxon>Thoracica</taxon>
        <taxon>Thoracicalcarea</taxon>
        <taxon>Balanomorpha</taxon>
        <taxon>Balanoidea</taxon>
        <taxon>Balanidae</taxon>
        <taxon>Amphibalaninae</taxon>
        <taxon>Amphibalanus</taxon>
    </lineage>
</organism>
<evidence type="ECO:0000259" key="3">
    <source>
        <dbReference type="Pfam" id="PF24495"/>
    </source>
</evidence>
<evidence type="ECO:0000259" key="4">
    <source>
        <dbReference type="Pfam" id="PF24498"/>
    </source>
</evidence>
<evidence type="ECO:0000256" key="1">
    <source>
        <dbReference type="SAM" id="MobiDB-lite"/>
    </source>
</evidence>
<protein>
    <submittedName>
        <fullName evidence="6">Transmembrane protein 131</fullName>
    </submittedName>
</protein>
<evidence type="ECO:0000313" key="7">
    <source>
        <dbReference type="Proteomes" id="UP000440578"/>
    </source>
</evidence>
<sequence length="894" mass="98025">MYESISEDGTPSRGSSDLDKQPSIRFDPPMLDFKEHPLGMPHVERVMIYNPSAEHTISMLSISGSTVHFHCTFFQEKMVPPLGNTSLDVVFLGREVGPVESYLYIHSSVGSFRFKVTEMYSSGGDLHLELPSGDVEGSRAQWQVPPYHSRPVMRASFVARQANNHTAFIRIKTNSSGPTDDYLVLPVEVEVSAQPGLFCPLQRLDFGLVAAGSPPRQLWLPLLNAANKPIHLQHVVASPANDAVQIEFEPIKIPPTTGRATNVARVTFYPDRVRSEKQLSGKIFIKSKSNQHKLQIPYSAEIVPGSLEWDETQLQFHVTAEGADRPRNVTVTNRFAVPLAVYNVSLTDDAGQHFKVSWRGPRILTPNESVSLLSLTLRAPEPLLQLTAHLVLYTNVTELRLPVTCYTGKLRSYIVTPEGGSSAGGQLLDFGTLGVGESRDMYFYLLNENPIPVELRGWGSNFSRSVVELAGTDRGAEADIVRRHGGPYRDKHLVLKPHHYAIMRVGIVSPEREGLFVASAFVHTEFEQPTVPFRLRVALGSLSTVPAVVTFEKAFPGKTSAVPLSVYSAFGHAMTVSSVRAEPADRRLVYRPLSARAPVVLEPEKRTALGELVFEPARACEDDCYTGFQLDSKRGTRWLQGLSLPANIGDVDSELFHSQYDKYRAMAGGSGSGSGSGGEWHNISVTLDTSEVRGYQFWARAQLGWPQLIGRRRLRFGVTQVGNVTVRDLTIENPSELPLAVHVSLLSDYPATQATMDIIQQLLGEAPSGAVRPSRGPAAASFTLLEAGRPEWSSSLQTHASLPHDNTVTALVSPGGRVRVPLVFGPREDVAASDVVIIRNNLTALDMLVVQGRGAYGQLQFGSQRPGSSSPLLFELVEKHLKDCELNIDGEGLL</sequence>
<dbReference type="InterPro" id="IPR056311">
    <property type="entry name" value="TMEM131_Ig_2"/>
</dbReference>
<keyword evidence="6" id="KW-0472">Membrane</keyword>
<dbReference type="PANTHER" id="PTHR22050">
    <property type="entry name" value="RW1 PROTEIN HOMOLOG"/>
    <property type="match status" value="1"/>
</dbReference>
<dbReference type="InterPro" id="IPR022113">
    <property type="entry name" value="TMEM131L_N"/>
</dbReference>
<evidence type="ECO:0000259" key="5">
    <source>
        <dbReference type="Pfam" id="PF24499"/>
    </source>
</evidence>
<dbReference type="Pfam" id="PF24498">
    <property type="entry name" value="Ig_TMEM131L_3"/>
    <property type="match status" value="1"/>
</dbReference>
<dbReference type="GO" id="GO:0016020">
    <property type="term" value="C:membrane"/>
    <property type="evidence" value="ECO:0007669"/>
    <property type="project" value="TreeGrafter"/>
</dbReference>
<evidence type="ECO:0000259" key="2">
    <source>
        <dbReference type="Pfam" id="PF12371"/>
    </source>
</evidence>
<feature type="region of interest" description="Disordered" evidence="1">
    <location>
        <begin position="1"/>
        <end position="23"/>
    </location>
</feature>
<name>A0A6A4WKW4_AMPAM</name>
<feature type="domain" description="TMEM131L fourth Ig-like" evidence="5">
    <location>
        <begin position="714"/>
        <end position="855"/>
    </location>
</feature>
<proteinExistence type="predicted"/>
<dbReference type="PANTHER" id="PTHR22050:SF0">
    <property type="entry name" value="TRANSMEMBRANE PROTEIN 131 HOMOLOG"/>
    <property type="match status" value="1"/>
</dbReference>
<dbReference type="Proteomes" id="UP000440578">
    <property type="component" value="Unassembled WGS sequence"/>
</dbReference>